<accession>A0A5B7FZ95</accession>
<feature type="region of interest" description="Disordered" evidence="1">
    <location>
        <begin position="104"/>
        <end position="131"/>
    </location>
</feature>
<dbReference type="Proteomes" id="UP000324222">
    <property type="component" value="Unassembled WGS sequence"/>
</dbReference>
<dbReference type="OrthoDB" id="6364030at2759"/>
<organism evidence="2 3">
    <name type="scientific">Portunus trituberculatus</name>
    <name type="common">Swimming crab</name>
    <name type="synonym">Neptunus trituberculatus</name>
    <dbReference type="NCBI Taxonomy" id="210409"/>
    <lineage>
        <taxon>Eukaryota</taxon>
        <taxon>Metazoa</taxon>
        <taxon>Ecdysozoa</taxon>
        <taxon>Arthropoda</taxon>
        <taxon>Crustacea</taxon>
        <taxon>Multicrustacea</taxon>
        <taxon>Malacostraca</taxon>
        <taxon>Eumalacostraca</taxon>
        <taxon>Eucarida</taxon>
        <taxon>Decapoda</taxon>
        <taxon>Pleocyemata</taxon>
        <taxon>Brachyura</taxon>
        <taxon>Eubrachyura</taxon>
        <taxon>Portunoidea</taxon>
        <taxon>Portunidae</taxon>
        <taxon>Portuninae</taxon>
        <taxon>Portunus</taxon>
    </lineage>
</organism>
<feature type="compositionally biased region" description="Basic and acidic residues" evidence="1">
    <location>
        <begin position="110"/>
        <end position="119"/>
    </location>
</feature>
<sequence>MQCEQCIANSVVTRTSAMNYEATTPSLCDHRNFPVTQYVAVQQTQAGPFTALRTTAPTSAIQAAWQTPEYTCQYTAHFNELAGIRDPVTFTAQAQTPATSLNASQFSIEPTEKEQDSNKHNSGIHQHNSRALGKKTCAGGGTGSHVHPKCWGPYCAAQAQVKQTPHLTALQIPWRSECTTRAVVSNTLIEVPRCHSVRCQRAFSHNTVVLWNAFTSAMDVSSMSTQQVKCAAHAWLRTHPPDSDSIR</sequence>
<proteinExistence type="predicted"/>
<protein>
    <submittedName>
        <fullName evidence="2">Uncharacterized protein</fullName>
    </submittedName>
</protein>
<gene>
    <name evidence="2" type="ORF">E2C01_045809</name>
</gene>
<dbReference type="AlphaFoldDB" id="A0A5B7FZ95"/>
<name>A0A5B7FZ95_PORTR</name>
<dbReference type="EMBL" id="VSRR010010531">
    <property type="protein sequence ID" value="MPC51952.1"/>
    <property type="molecule type" value="Genomic_DNA"/>
</dbReference>
<reference evidence="2 3" key="1">
    <citation type="submission" date="2019-05" db="EMBL/GenBank/DDBJ databases">
        <title>Another draft genome of Portunus trituberculatus and its Hox gene families provides insights of decapod evolution.</title>
        <authorList>
            <person name="Jeong J.-H."/>
            <person name="Song I."/>
            <person name="Kim S."/>
            <person name="Choi T."/>
            <person name="Kim D."/>
            <person name="Ryu S."/>
            <person name="Kim W."/>
        </authorList>
    </citation>
    <scope>NUCLEOTIDE SEQUENCE [LARGE SCALE GENOMIC DNA]</scope>
    <source>
        <tissue evidence="2">Muscle</tissue>
    </source>
</reference>
<evidence type="ECO:0000313" key="2">
    <source>
        <dbReference type="EMBL" id="MPC51952.1"/>
    </source>
</evidence>
<keyword evidence="3" id="KW-1185">Reference proteome</keyword>
<evidence type="ECO:0000313" key="3">
    <source>
        <dbReference type="Proteomes" id="UP000324222"/>
    </source>
</evidence>
<comment type="caution">
    <text evidence="2">The sequence shown here is derived from an EMBL/GenBank/DDBJ whole genome shotgun (WGS) entry which is preliminary data.</text>
</comment>
<evidence type="ECO:0000256" key="1">
    <source>
        <dbReference type="SAM" id="MobiDB-lite"/>
    </source>
</evidence>